<keyword evidence="6 12" id="KW-0297">G-protein coupled receptor</keyword>
<dbReference type="GO" id="GO:0004878">
    <property type="term" value="F:complement component C5a receptor activity"/>
    <property type="evidence" value="ECO:0007669"/>
    <property type="project" value="TreeGrafter"/>
</dbReference>
<dbReference type="Gene3D" id="1.20.1070.10">
    <property type="entry name" value="Rhodopsin 7-helix transmembrane proteins"/>
    <property type="match status" value="1"/>
</dbReference>
<comment type="similarity">
    <text evidence="12">Belongs to the G-protein coupled receptor 1 family.</text>
</comment>
<feature type="transmembrane region" description="Helical" evidence="13">
    <location>
        <begin position="235"/>
        <end position="254"/>
    </location>
</feature>
<dbReference type="GO" id="GO:0004930">
    <property type="term" value="F:G protein-coupled receptor activity"/>
    <property type="evidence" value="ECO:0007669"/>
    <property type="project" value="UniProtKB-KW"/>
</dbReference>
<gene>
    <name evidence="15" type="ORF">EOD39_13777</name>
</gene>
<dbReference type="PRINTS" id="PR00526">
    <property type="entry name" value="FMETLEUPHER"/>
</dbReference>
<keyword evidence="5 13" id="KW-1133">Transmembrane helix</keyword>
<evidence type="ECO:0000256" key="11">
    <source>
        <dbReference type="ARBA" id="ARBA00025736"/>
    </source>
</evidence>
<dbReference type="GO" id="GO:0006954">
    <property type="term" value="P:inflammatory response"/>
    <property type="evidence" value="ECO:0007669"/>
    <property type="project" value="TreeGrafter"/>
</dbReference>
<feature type="domain" description="G-protein coupled receptors family 1 profile" evidence="14">
    <location>
        <begin position="49"/>
        <end position="294"/>
    </location>
</feature>
<feature type="transmembrane region" description="Helical" evidence="13">
    <location>
        <begin position="146"/>
        <end position="168"/>
    </location>
</feature>
<feature type="transmembrane region" description="Helical" evidence="13">
    <location>
        <begin position="105"/>
        <end position="125"/>
    </location>
</feature>
<name>A0A662YNE8_ACIRT</name>
<evidence type="ECO:0000256" key="6">
    <source>
        <dbReference type="ARBA" id="ARBA00023040"/>
    </source>
</evidence>
<comment type="subcellular location">
    <subcellularLocation>
        <location evidence="1">Cell membrane</location>
        <topology evidence="1">Multi-pass membrane protein</topology>
    </subcellularLocation>
</comment>
<evidence type="ECO:0000256" key="7">
    <source>
        <dbReference type="ARBA" id="ARBA00023136"/>
    </source>
</evidence>
<keyword evidence="2" id="KW-1003">Cell membrane</keyword>
<evidence type="ECO:0000256" key="13">
    <source>
        <dbReference type="SAM" id="Phobius"/>
    </source>
</evidence>
<feature type="transmembrane region" description="Helical" evidence="13">
    <location>
        <begin position="274"/>
        <end position="296"/>
    </location>
</feature>
<sequence length="339" mass="38521">MSELDYYEYNYTNDTDYLPDYELDTSVSYPVEVLSMVLYSITFVLGVPGNGIVIWITGLKMKRTVNTTWFLNLAIADFICCLSLPFSVVNIALNYHWPYGNALCKVIPSAIVLNMFASVFILTLVSVDRCTLVTKPVWSQNNRTVWLANLLCGTVWLLALIMCLPTLIYREIWLENNITICNYGDHEDTVGIERVLHSTRLIFGFFIPFITITTCYSLITLKVRRSQFSKSSKTLKIILAVIVSFFICWIPYHVIGVLHSFAAPMSDLANTVQILDPLVICLAYINSCLNPLLYVFMGQDFKDKIRTSLRNILESAFSEDVTRSTLHSKARSSRDETAT</sequence>
<dbReference type="GO" id="GO:0006935">
    <property type="term" value="P:chemotaxis"/>
    <property type="evidence" value="ECO:0007669"/>
    <property type="project" value="UniProtKB-KW"/>
</dbReference>
<dbReference type="AlphaFoldDB" id="A0A662YNE8"/>
<comment type="similarity">
    <text evidence="11">Belongs to the chemokine-like receptor (CMKLR) family.</text>
</comment>
<comment type="caution">
    <text evidence="15">The sequence shown here is derived from an EMBL/GenBank/DDBJ whole genome shotgun (WGS) entry which is preliminary data.</text>
</comment>
<dbReference type="GO" id="GO:0007200">
    <property type="term" value="P:phospholipase C-activating G protein-coupled receptor signaling pathway"/>
    <property type="evidence" value="ECO:0007669"/>
    <property type="project" value="TreeGrafter"/>
</dbReference>
<evidence type="ECO:0000256" key="10">
    <source>
        <dbReference type="ARBA" id="ARBA00023224"/>
    </source>
</evidence>
<keyword evidence="3" id="KW-0145">Chemotaxis</keyword>
<evidence type="ECO:0000256" key="3">
    <source>
        <dbReference type="ARBA" id="ARBA00022500"/>
    </source>
</evidence>
<evidence type="ECO:0000259" key="14">
    <source>
        <dbReference type="PROSITE" id="PS50262"/>
    </source>
</evidence>
<dbReference type="InterPro" id="IPR000276">
    <property type="entry name" value="GPCR_Rhodpsn"/>
</dbReference>
<dbReference type="PROSITE" id="PS50262">
    <property type="entry name" value="G_PROTEIN_RECEP_F1_2"/>
    <property type="match status" value="1"/>
</dbReference>
<evidence type="ECO:0000256" key="5">
    <source>
        <dbReference type="ARBA" id="ARBA00022989"/>
    </source>
</evidence>
<dbReference type="GO" id="GO:0007204">
    <property type="term" value="P:positive regulation of cytosolic calcium ion concentration"/>
    <property type="evidence" value="ECO:0007669"/>
    <property type="project" value="TreeGrafter"/>
</dbReference>
<evidence type="ECO:0000256" key="1">
    <source>
        <dbReference type="ARBA" id="ARBA00004651"/>
    </source>
</evidence>
<keyword evidence="9 12" id="KW-0675">Receptor</keyword>
<keyword evidence="10 12" id="KW-0807">Transducer</keyword>
<feature type="transmembrane region" description="Helical" evidence="13">
    <location>
        <begin position="201"/>
        <end position="223"/>
    </location>
</feature>
<keyword evidence="4 12" id="KW-0812">Transmembrane</keyword>
<evidence type="ECO:0000313" key="16">
    <source>
        <dbReference type="Proteomes" id="UP000289886"/>
    </source>
</evidence>
<dbReference type="EMBL" id="SCEB01000875">
    <property type="protein sequence ID" value="RXM97942.1"/>
    <property type="molecule type" value="Genomic_DNA"/>
</dbReference>
<accession>A0A662YNE8</accession>
<dbReference type="InterPro" id="IPR017452">
    <property type="entry name" value="GPCR_Rhodpsn_7TM"/>
</dbReference>
<evidence type="ECO:0000256" key="4">
    <source>
        <dbReference type="ARBA" id="ARBA00022692"/>
    </source>
</evidence>
<evidence type="ECO:0000256" key="9">
    <source>
        <dbReference type="ARBA" id="ARBA00023170"/>
    </source>
</evidence>
<dbReference type="PROSITE" id="PS00237">
    <property type="entry name" value="G_PROTEIN_RECEP_F1_1"/>
    <property type="match status" value="1"/>
</dbReference>
<dbReference type="GO" id="GO:0005886">
    <property type="term" value="C:plasma membrane"/>
    <property type="evidence" value="ECO:0007669"/>
    <property type="project" value="UniProtKB-SubCell"/>
</dbReference>
<dbReference type="PRINTS" id="PR00237">
    <property type="entry name" value="GPCRRHODOPSN"/>
</dbReference>
<keyword evidence="16" id="KW-1185">Reference proteome</keyword>
<dbReference type="PANTHER" id="PTHR24225">
    <property type="entry name" value="CHEMOTACTIC RECEPTOR"/>
    <property type="match status" value="1"/>
</dbReference>
<dbReference type="PANTHER" id="PTHR24225:SF29">
    <property type="entry name" value="C5A ANAPHYLATOXIN CHEMOTACTIC RECEPTOR 1"/>
    <property type="match status" value="1"/>
</dbReference>
<dbReference type="SUPFAM" id="SSF81321">
    <property type="entry name" value="Family A G protein-coupled receptor-like"/>
    <property type="match status" value="1"/>
</dbReference>
<dbReference type="Proteomes" id="UP000289886">
    <property type="component" value="Unassembled WGS sequence"/>
</dbReference>
<feature type="transmembrane region" description="Helical" evidence="13">
    <location>
        <begin position="36"/>
        <end position="57"/>
    </location>
</feature>
<evidence type="ECO:0000313" key="15">
    <source>
        <dbReference type="EMBL" id="RXM97942.1"/>
    </source>
</evidence>
<dbReference type="Pfam" id="PF00001">
    <property type="entry name" value="7tm_1"/>
    <property type="match status" value="1"/>
</dbReference>
<keyword evidence="7 13" id="KW-0472">Membrane</keyword>
<evidence type="ECO:0000256" key="2">
    <source>
        <dbReference type="ARBA" id="ARBA00022475"/>
    </source>
</evidence>
<dbReference type="InterPro" id="IPR000826">
    <property type="entry name" value="Formyl_rcpt-rel"/>
</dbReference>
<organism evidence="15 16">
    <name type="scientific">Acipenser ruthenus</name>
    <name type="common">Sterlet sturgeon</name>
    <dbReference type="NCBI Taxonomy" id="7906"/>
    <lineage>
        <taxon>Eukaryota</taxon>
        <taxon>Metazoa</taxon>
        <taxon>Chordata</taxon>
        <taxon>Craniata</taxon>
        <taxon>Vertebrata</taxon>
        <taxon>Euteleostomi</taxon>
        <taxon>Actinopterygii</taxon>
        <taxon>Chondrostei</taxon>
        <taxon>Acipenseriformes</taxon>
        <taxon>Acipenseridae</taxon>
        <taxon>Acipenser</taxon>
    </lineage>
</organism>
<reference evidence="15 16" key="1">
    <citation type="submission" date="2019-01" db="EMBL/GenBank/DDBJ databases">
        <title>Draft Genome and Complete Hox-Cluster Characterization of the Sterlet Sturgeon (Acipenser ruthenus).</title>
        <authorList>
            <person name="Wei Q."/>
        </authorList>
    </citation>
    <scope>NUCLEOTIDE SEQUENCE [LARGE SCALE GENOMIC DNA]</scope>
    <source>
        <strain evidence="15">WHYD16114868_AA</strain>
        <tissue evidence="15">Blood</tissue>
    </source>
</reference>
<proteinExistence type="inferred from homology"/>
<evidence type="ECO:0000256" key="12">
    <source>
        <dbReference type="RuleBase" id="RU000688"/>
    </source>
</evidence>
<feature type="transmembrane region" description="Helical" evidence="13">
    <location>
        <begin position="69"/>
        <end position="93"/>
    </location>
</feature>
<dbReference type="FunFam" id="1.20.1070.10:FF:000034">
    <property type="entry name" value="G-protein coupled receptor 1"/>
    <property type="match status" value="1"/>
</dbReference>
<evidence type="ECO:0000256" key="8">
    <source>
        <dbReference type="ARBA" id="ARBA00023157"/>
    </source>
</evidence>
<keyword evidence="8" id="KW-1015">Disulfide bond</keyword>
<protein>
    <submittedName>
        <fullName evidence="15">C3a anaphylatoxin chemotactic receptor</fullName>
    </submittedName>
</protein>